<dbReference type="AlphaFoldDB" id="A0AAE1CIH8"/>
<organism evidence="1 2">
    <name type="scientific">Podospora appendiculata</name>
    <dbReference type="NCBI Taxonomy" id="314037"/>
    <lineage>
        <taxon>Eukaryota</taxon>
        <taxon>Fungi</taxon>
        <taxon>Dikarya</taxon>
        <taxon>Ascomycota</taxon>
        <taxon>Pezizomycotina</taxon>
        <taxon>Sordariomycetes</taxon>
        <taxon>Sordariomycetidae</taxon>
        <taxon>Sordariales</taxon>
        <taxon>Podosporaceae</taxon>
        <taxon>Podospora</taxon>
    </lineage>
</organism>
<keyword evidence="2" id="KW-1185">Reference proteome</keyword>
<dbReference type="EMBL" id="JAULSO010000001">
    <property type="protein sequence ID" value="KAK3695318.1"/>
    <property type="molecule type" value="Genomic_DNA"/>
</dbReference>
<accession>A0AAE1CIH8</accession>
<name>A0AAE1CIH8_9PEZI</name>
<gene>
    <name evidence="1" type="ORF">B0T22DRAFT_102031</name>
</gene>
<comment type="caution">
    <text evidence="1">The sequence shown here is derived from an EMBL/GenBank/DDBJ whole genome shotgun (WGS) entry which is preliminary data.</text>
</comment>
<evidence type="ECO:0000313" key="1">
    <source>
        <dbReference type="EMBL" id="KAK3695318.1"/>
    </source>
</evidence>
<evidence type="ECO:0000313" key="2">
    <source>
        <dbReference type="Proteomes" id="UP001270362"/>
    </source>
</evidence>
<dbReference type="Proteomes" id="UP001270362">
    <property type="component" value="Unassembled WGS sequence"/>
</dbReference>
<protein>
    <submittedName>
        <fullName evidence="1">Uncharacterized protein</fullName>
    </submittedName>
</protein>
<reference evidence="1" key="1">
    <citation type="journal article" date="2023" name="Mol. Phylogenet. Evol.">
        <title>Genome-scale phylogeny and comparative genomics of the fungal order Sordariales.</title>
        <authorList>
            <person name="Hensen N."/>
            <person name="Bonometti L."/>
            <person name="Westerberg I."/>
            <person name="Brannstrom I.O."/>
            <person name="Guillou S."/>
            <person name="Cros-Aarteil S."/>
            <person name="Calhoun S."/>
            <person name="Haridas S."/>
            <person name="Kuo A."/>
            <person name="Mondo S."/>
            <person name="Pangilinan J."/>
            <person name="Riley R."/>
            <person name="LaButti K."/>
            <person name="Andreopoulos B."/>
            <person name="Lipzen A."/>
            <person name="Chen C."/>
            <person name="Yan M."/>
            <person name="Daum C."/>
            <person name="Ng V."/>
            <person name="Clum A."/>
            <person name="Steindorff A."/>
            <person name="Ohm R.A."/>
            <person name="Martin F."/>
            <person name="Silar P."/>
            <person name="Natvig D.O."/>
            <person name="Lalanne C."/>
            <person name="Gautier V."/>
            <person name="Ament-Velasquez S.L."/>
            <person name="Kruys A."/>
            <person name="Hutchinson M.I."/>
            <person name="Powell A.J."/>
            <person name="Barry K."/>
            <person name="Miller A.N."/>
            <person name="Grigoriev I.V."/>
            <person name="Debuchy R."/>
            <person name="Gladieux P."/>
            <person name="Hiltunen Thoren M."/>
            <person name="Johannesson H."/>
        </authorList>
    </citation>
    <scope>NUCLEOTIDE SEQUENCE</scope>
    <source>
        <strain evidence="1">CBS 314.62</strain>
    </source>
</reference>
<reference evidence="1" key="2">
    <citation type="submission" date="2023-06" db="EMBL/GenBank/DDBJ databases">
        <authorList>
            <consortium name="Lawrence Berkeley National Laboratory"/>
            <person name="Haridas S."/>
            <person name="Hensen N."/>
            <person name="Bonometti L."/>
            <person name="Westerberg I."/>
            <person name="Brannstrom I.O."/>
            <person name="Guillou S."/>
            <person name="Cros-Aarteil S."/>
            <person name="Calhoun S."/>
            <person name="Kuo A."/>
            <person name="Mondo S."/>
            <person name="Pangilinan J."/>
            <person name="Riley R."/>
            <person name="Labutti K."/>
            <person name="Andreopoulos B."/>
            <person name="Lipzen A."/>
            <person name="Chen C."/>
            <person name="Yanf M."/>
            <person name="Daum C."/>
            <person name="Ng V."/>
            <person name="Clum A."/>
            <person name="Steindorff A."/>
            <person name="Ohm R."/>
            <person name="Martin F."/>
            <person name="Silar P."/>
            <person name="Natvig D."/>
            <person name="Lalanne C."/>
            <person name="Gautier V."/>
            <person name="Ament-Velasquez S.L."/>
            <person name="Kruys A."/>
            <person name="Hutchinson M.I."/>
            <person name="Powell A.J."/>
            <person name="Barry K."/>
            <person name="Miller A.N."/>
            <person name="Grigoriev I.V."/>
            <person name="Debuchy R."/>
            <person name="Gladieux P."/>
            <person name="Thoren M.H."/>
            <person name="Johannesson H."/>
        </authorList>
    </citation>
    <scope>NUCLEOTIDE SEQUENCE</scope>
    <source>
        <strain evidence="1">CBS 314.62</strain>
    </source>
</reference>
<sequence>MAARSVLQLMNTVACIYQWSACGVIERVWISEANEDIELPRTKIQPHPGTINVGCPRRRRLVGPVAADRSHRSGRIRPCAAHNTTVPETQQEAAYTSLHCNVEGVRVCVCVFVFLRVGGWVVRRSMNGRISSPAAAPWLESHP</sequence>
<proteinExistence type="predicted"/>